<evidence type="ECO:0000259" key="1">
    <source>
        <dbReference type="PROSITE" id="PS50878"/>
    </source>
</evidence>
<organism evidence="2 3">
    <name type="scientific">Salmo trutta</name>
    <name type="common">Brown trout</name>
    <dbReference type="NCBI Taxonomy" id="8032"/>
    <lineage>
        <taxon>Eukaryota</taxon>
        <taxon>Metazoa</taxon>
        <taxon>Chordata</taxon>
        <taxon>Craniata</taxon>
        <taxon>Vertebrata</taxon>
        <taxon>Euteleostomi</taxon>
        <taxon>Actinopterygii</taxon>
        <taxon>Neopterygii</taxon>
        <taxon>Teleostei</taxon>
        <taxon>Protacanthopterygii</taxon>
        <taxon>Salmoniformes</taxon>
        <taxon>Salmonidae</taxon>
        <taxon>Salmoninae</taxon>
        <taxon>Salmo</taxon>
    </lineage>
</organism>
<reference evidence="2" key="1">
    <citation type="submission" date="2025-08" db="UniProtKB">
        <authorList>
            <consortium name="Ensembl"/>
        </authorList>
    </citation>
    <scope>IDENTIFICATION</scope>
</reference>
<dbReference type="PROSITE" id="PS50878">
    <property type="entry name" value="RT_POL"/>
    <property type="match status" value="1"/>
</dbReference>
<dbReference type="Ensembl" id="ENSSTUT00000100096.1">
    <property type="protein sequence ID" value="ENSSTUP00000093617.1"/>
    <property type="gene ID" value="ENSSTUG00000041600.1"/>
</dbReference>
<dbReference type="Pfam" id="PF00078">
    <property type="entry name" value="RVT_1"/>
    <property type="match status" value="1"/>
</dbReference>
<dbReference type="CDD" id="cd01650">
    <property type="entry name" value="RT_nLTR_like"/>
    <property type="match status" value="1"/>
</dbReference>
<reference evidence="2" key="2">
    <citation type="submission" date="2025-09" db="UniProtKB">
        <authorList>
            <consortium name="Ensembl"/>
        </authorList>
    </citation>
    <scope>IDENTIFICATION</scope>
</reference>
<keyword evidence="3" id="KW-1185">Reference proteome</keyword>
<dbReference type="InterPro" id="IPR000477">
    <property type="entry name" value="RT_dom"/>
</dbReference>
<protein>
    <recommendedName>
        <fullName evidence="1">Reverse transcriptase domain-containing protein</fullName>
    </recommendedName>
</protein>
<dbReference type="AlphaFoldDB" id="A0A674DC80"/>
<dbReference type="InParanoid" id="A0A674DC80"/>
<evidence type="ECO:0000313" key="3">
    <source>
        <dbReference type="Proteomes" id="UP000472277"/>
    </source>
</evidence>
<name>A0A674DC80_SALTR</name>
<dbReference type="SUPFAM" id="SSF56672">
    <property type="entry name" value="DNA/RNA polymerases"/>
    <property type="match status" value="1"/>
</dbReference>
<dbReference type="GeneTree" id="ENSGT01120000271879"/>
<proteinExistence type="predicted"/>
<accession>A0A674DC80</accession>
<dbReference type="Proteomes" id="UP000472277">
    <property type="component" value="Chromosome 34"/>
</dbReference>
<dbReference type="InterPro" id="IPR043502">
    <property type="entry name" value="DNA/RNA_pol_sf"/>
</dbReference>
<sequence>MLKVLAAKSKLEIDEQNYRTFRNYAVKLNRRKKKLFFNNAFIDCKNDSKKVWNTVKGLLGTSISSCPSSVEVDGRIITKPVDIANHFADFFTKKINLLSNNVNIHSSKQAIVQWIDDHIMSNKICSFSLQTVSVEEVLNLLKSLPDGKSTGYDLMDNFLLRCAAPQIAVPLRCIFNWSLEKGMFANVWKHAKLCPIPKDCKEPATPANSRPISLLPTLSKILEGIVSRQIWEYMENNDLITANQHAYRKNHSTTTALVDMTDQWLNAMDNGKFVGVLFLDFSAAFDLVDHEIILTKLMHYGFKEVALNWVQSYLTDRKQSTYINGSFSSPHALNCGIPQGSCLGPLLYLIYTNDLSYALAETQATVFADDTTIYAAGQSVQQVQQALQGDLENIREWVCQNKLVLNTKKTKVMLVCSTRKRPKQHGIQLSMGGVQIEEVAETKLLGV</sequence>
<evidence type="ECO:0000313" key="2">
    <source>
        <dbReference type="Ensembl" id="ENSSTUP00000093617.1"/>
    </source>
</evidence>
<dbReference type="PANTHER" id="PTHR33332">
    <property type="entry name" value="REVERSE TRANSCRIPTASE DOMAIN-CONTAINING PROTEIN"/>
    <property type="match status" value="1"/>
</dbReference>
<feature type="domain" description="Reverse transcriptase" evidence="1">
    <location>
        <begin position="177"/>
        <end position="429"/>
    </location>
</feature>